<proteinExistence type="predicted"/>
<organism evidence="1 2">
    <name type="scientific">Corynebacterium pseudopelargi</name>
    <dbReference type="NCBI Taxonomy" id="2080757"/>
    <lineage>
        <taxon>Bacteria</taxon>
        <taxon>Bacillati</taxon>
        <taxon>Actinomycetota</taxon>
        <taxon>Actinomycetes</taxon>
        <taxon>Mycobacteriales</taxon>
        <taxon>Corynebacteriaceae</taxon>
        <taxon>Corynebacterium</taxon>
    </lineage>
</organism>
<dbReference type="SUPFAM" id="SSF51726">
    <property type="entry name" value="UROD/MetE-like"/>
    <property type="match status" value="1"/>
</dbReference>
<evidence type="ECO:0000313" key="2">
    <source>
        <dbReference type="Proteomes" id="UP000271426"/>
    </source>
</evidence>
<protein>
    <recommendedName>
        <fullName evidence="3">Cobalamin-independent synthase, Catalytic domain</fullName>
    </recommendedName>
</protein>
<keyword evidence="2" id="KW-1185">Reference proteome</keyword>
<dbReference type="OrthoDB" id="5242426at2"/>
<dbReference type="EMBL" id="CP033898">
    <property type="protein sequence ID" value="AZA09449.1"/>
    <property type="molecule type" value="Genomic_DNA"/>
</dbReference>
<dbReference type="RefSeq" id="WP_123960373.1">
    <property type="nucleotide sequence ID" value="NZ_CP033898.1"/>
</dbReference>
<dbReference type="KEGG" id="cpso:CPPEL_06690"/>
<sequence length="317" mass="34229">MSAMAYGLLPGQSIEQAADVIAGESEGARALPILPQRGVDSDALATTLAFIKELPVDLGPRGWVVQQRPQLATMRLRRRLRDDLDAIEAQWGEYSQLKLQICGPWTLLSAVELNNGHRILADPGASRDIAAMLVDATAQHIHALKQRFGAHEVVVHILEPAVHRLADGTIPGTSDFDVIAARSPKLLGEREHDFISQLRAHTEAKILLDVGSRPLMQMLNLAAPDALVFSPIAAWHWEHEQLDGLADWLGHGAIACTGSEDPRDRATAVLNLVRELGYSAETAAAAIMLDDPTASSDLLGASKVIAEAREASRMLQG</sequence>
<accession>A0A3G6IUM3</accession>
<evidence type="ECO:0008006" key="3">
    <source>
        <dbReference type="Google" id="ProtNLM"/>
    </source>
</evidence>
<dbReference type="Proteomes" id="UP000271426">
    <property type="component" value="Chromosome"/>
</dbReference>
<dbReference type="InterPro" id="IPR038071">
    <property type="entry name" value="UROD/MetE-like_sf"/>
</dbReference>
<evidence type="ECO:0000313" key="1">
    <source>
        <dbReference type="EMBL" id="AZA09449.1"/>
    </source>
</evidence>
<reference evidence="1 2" key="1">
    <citation type="submission" date="2018-11" db="EMBL/GenBank/DDBJ databases">
        <authorList>
            <person name="Kleinhagauer T."/>
            <person name="Glaeser S.P."/>
            <person name="Spergser J."/>
            <person name="Ruckert C."/>
            <person name="Kaempfer P."/>
            <person name="Busse H.-J."/>
        </authorList>
    </citation>
    <scope>NUCLEOTIDE SEQUENCE [LARGE SCALE GENOMIC DNA]</scope>
    <source>
        <strain evidence="1 2">812CH</strain>
    </source>
</reference>
<dbReference type="AlphaFoldDB" id="A0A3G6IUM3"/>
<gene>
    <name evidence="1" type="ORF">CPPEL_06690</name>
</gene>
<name>A0A3G6IUM3_9CORY</name>